<dbReference type="InterPro" id="IPR032675">
    <property type="entry name" value="LRR_dom_sf"/>
</dbReference>
<accession>A0A9N8EVT5</accession>
<feature type="region of interest" description="Disordered" evidence="4">
    <location>
        <begin position="541"/>
        <end position="568"/>
    </location>
</feature>
<name>A0A9N8EVT5_9STRA</name>
<dbReference type="GO" id="GO:0006913">
    <property type="term" value="P:nucleocytoplasmic transport"/>
    <property type="evidence" value="ECO:0007669"/>
    <property type="project" value="TreeGrafter"/>
</dbReference>
<comment type="caution">
    <text evidence="5">The sequence shown here is derived from an EMBL/GenBank/DDBJ whole genome shotgun (WGS) entry which is preliminary data.</text>
</comment>
<dbReference type="GO" id="GO:0031267">
    <property type="term" value="F:small GTPase binding"/>
    <property type="evidence" value="ECO:0007669"/>
    <property type="project" value="TreeGrafter"/>
</dbReference>
<evidence type="ECO:0000313" key="6">
    <source>
        <dbReference type="Proteomes" id="UP001153069"/>
    </source>
</evidence>
<dbReference type="GO" id="GO:0005634">
    <property type="term" value="C:nucleus"/>
    <property type="evidence" value="ECO:0007669"/>
    <property type="project" value="TreeGrafter"/>
</dbReference>
<evidence type="ECO:0000256" key="4">
    <source>
        <dbReference type="SAM" id="MobiDB-lite"/>
    </source>
</evidence>
<evidence type="ECO:0000256" key="1">
    <source>
        <dbReference type="ARBA" id="ARBA00022468"/>
    </source>
</evidence>
<sequence>MASVIDLDRVRRNDDRLSTLQLILSGAVDLAALKEVLRVNTKVSEVIIYVDESFLVELPVEETHDLFRTIGGMPNLQKLGFHSQSGSSGVLSIQALIAITSHATRMVHFGISDVALWGSQADFQLWATQLQTQLFLQSFCVCECELLEPSKECPLDPLLTVLSILPSLEALFLQAATPNALGQVSPEAVGAIGMAPQLQDLRLGNFELKHGHVVQMAKVLPSNAVLTELKLDASVEFHRETAVAMAKILRYNRRLKSLELGLTSMMPDDCSVVLAESLKYNTTLESFTLSRGANARFRPTISKACQAAFVEMLHQNYVLETLVLFQRFPVKKEFKLYLTLNKYGRGKLLMSHASEREDWIQAIHKVNDDLDSIFYYLSINPSLCNNCFDEEEEEEEEEPEEEEEEAVEEFQDAEAAMLGANQGPMLNMLYGSMAAAAGHKRQRPIPLAGSAFLQESAERSKRMRNVWDQQSHLPTAAHVVVEDTQALMPPQYHHHHQAAAAALHQSLQPHHPQLAAALAASTLPQQALQQQSYAAAIYDPRQHQQALSHHHQLQQRHHHHHSQQQPPQQPLLVTAAMDPRFQQQLSGFSQEQLACLQHQLALQQQQAQQQRADPPGALFAAAVAAAARMPRHPHHPHHNHHLHF</sequence>
<dbReference type="EMBL" id="CAICTM010001908">
    <property type="protein sequence ID" value="CAB9526914.1"/>
    <property type="molecule type" value="Genomic_DNA"/>
</dbReference>
<feature type="compositionally biased region" description="Basic residues" evidence="4">
    <location>
        <begin position="548"/>
        <end position="562"/>
    </location>
</feature>
<dbReference type="PANTHER" id="PTHR24113">
    <property type="entry name" value="RAN GTPASE-ACTIVATING PROTEIN 1"/>
    <property type="match status" value="1"/>
</dbReference>
<protein>
    <submittedName>
        <fullName evidence="5">Uncharacterized protein</fullName>
    </submittedName>
</protein>
<evidence type="ECO:0000256" key="3">
    <source>
        <dbReference type="ARBA" id="ARBA00022737"/>
    </source>
</evidence>
<keyword evidence="2" id="KW-0433">Leucine-rich repeat</keyword>
<keyword evidence="3" id="KW-0677">Repeat</keyword>
<dbReference type="SUPFAM" id="SSF52047">
    <property type="entry name" value="RNI-like"/>
    <property type="match status" value="1"/>
</dbReference>
<dbReference type="GO" id="GO:0005829">
    <property type="term" value="C:cytosol"/>
    <property type="evidence" value="ECO:0007669"/>
    <property type="project" value="TreeGrafter"/>
</dbReference>
<evidence type="ECO:0000256" key="2">
    <source>
        <dbReference type="ARBA" id="ARBA00022614"/>
    </source>
</evidence>
<dbReference type="AlphaFoldDB" id="A0A9N8EVT5"/>
<dbReference type="GO" id="GO:0048471">
    <property type="term" value="C:perinuclear region of cytoplasm"/>
    <property type="evidence" value="ECO:0007669"/>
    <property type="project" value="TreeGrafter"/>
</dbReference>
<evidence type="ECO:0000313" key="5">
    <source>
        <dbReference type="EMBL" id="CAB9526914.1"/>
    </source>
</evidence>
<dbReference type="PANTHER" id="PTHR24113:SF12">
    <property type="entry name" value="RAN GTPASE-ACTIVATING PROTEIN 1"/>
    <property type="match status" value="1"/>
</dbReference>
<dbReference type="GO" id="GO:0005096">
    <property type="term" value="F:GTPase activator activity"/>
    <property type="evidence" value="ECO:0007669"/>
    <property type="project" value="UniProtKB-KW"/>
</dbReference>
<dbReference type="OrthoDB" id="341587at2759"/>
<organism evidence="5 6">
    <name type="scientific">Seminavis robusta</name>
    <dbReference type="NCBI Taxonomy" id="568900"/>
    <lineage>
        <taxon>Eukaryota</taxon>
        <taxon>Sar</taxon>
        <taxon>Stramenopiles</taxon>
        <taxon>Ochrophyta</taxon>
        <taxon>Bacillariophyta</taxon>
        <taxon>Bacillariophyceae</taxon>
        <taxon>Bacillariophycidae</taxon>
        <taxon>Naviculales</taxon>
        <taxon>Naviculaceae</taxon>
        <taxon>Seminavis</taxon>
    </lineage>
</organism>
<gene>
    <name evidence="5" type="ORF">SEMRO_1910_G304880.1</name>
</gene>
<keyword evidence="1" id="KW-0343">GTPase activation</keyword>
<proteinExistence type="predicted"/>
<keyword evidence="6" id="KW-1185">Reference proteome</keyword>
<dbReference type="Gene3D" id="3.80.10.10">
    <property type="entry name" value="Ribonuclease Inhibitor"/>
    <property type="match status" value="1"/>
</dbReference>
<dbReference type="InterPro" id="IPR027038">
    <property type="entry name" value="RanGap"/>
</dbReference>
<dbReference type="Proteomes" id="UP001153069">
    <property type="component" value="Unassembled WGS sequence"/>
</dbReference>
<reference evidence="5" key="1">
    <citation type="submission" date="2020-06" db="EMBL/GenBank/DDBJ databases">
        <authorList>
            <consortium name="Plant Systems Biology data submission"/>
        </authorList>
    </citation>
    <scope>NUCLEOTIDE SEQUENCE</scope>
    <source>
        <strain evidence="5">D6</strain>
    </source>
</reference>